<evidence type="ECO:0000313" key="3">
    <source>
        <dbReference type="Proteomes" id="UP001216907"/>
    </source>
</evidence>
<sequence length="343" mass="36477">MTPERFQDVVSLYKGLRIAVVGDFCLDRYLEIDPARAETSIETGLPVYNVANVRAQPGGAGTVLNNLVALGVGRIEVVGFRGDDGEGYELRRGLEASPSVSTEHLLTAPDRRTFTYCKPLVVRPGEVPVELNRLDTKNWTPTPRHLELRLIDSLRAVAARCHAVIVLEQVDAAETGVVTRGLLQAIDALTDEYPRLLFLADSRRGLRDWPAVALKMNAAELATLLDRPSVSTIEEAKRAAAELALGSGRPVFVTMAERGIVAAGPDGEVVHSDALPVRGPIDVVGAGDSVTANLAAALAAGASLGEAVELAVLASSIVVHQVGTTGVATTEDLAALRNRTWTR</sequence>
<evidence type="ECO:0000259" key="1">
    <source>
        <dbReference type="Pfam" id="PF00294"/>
    </source>
</evidence>
<evidence type="ECO:0000313" key="2">
    <source>
        <dbReference type="EMBL" id="MDG3003775.1"/>
    </source>
</evidence>
<dbReference type="GO" id="GO:0016301">
    <property type="term" value="F:kinase activity"/>
    <property type="evidence" value="ECO:0007669"/>
    <property type="project" value="UniProtKB-KW"/>
</dbReference>
<dbReference type="Pfam" id="PF00294">
    <property type="entry name" value="PfkB"/>
    <property type="match status" value="1"/>
</dbReference>
<dbReference type="Proteomes" id="UP001216907">
    <property type="component" value="Unassembled WGS sequence"/>
</dbReference>
<dbReference type="SUPFAM" id="SSF53613">
    <property type="entry name" value="Ribokinase-like"/>
    <property type="match status" value="1"/>
</dbReference>
<reference evidence="2 3" key="1">
    <citation type="submission" date="2023-03" db="EMBL/GenBank/DDBJ databases">
        <title>Paludisphaera mucosa sp. nov. a novel planctomycete from northern fen.</title>
        <authorList>
            <person name="Ivanova A."/>
        </authorList>
    </citation>
    <scope>NUCLEOTIDE SEQUENCE [LARGE SCALE GENOMIC DNA]</scope>
    <source>
        <strain evidence="2 3">Pla2</strain>
    </source>
</reference>
<dbReference type="InterPro" id="IPR029056">
    <property type="entry name" value="Ribokinase-like"/>
</dbReference>
<comment type="caution">
    <text evidence="2">The sequence shown here is derived from an EMBL/GenBank/DDBJ whole genome shotgun (WGS) entry which is preliminary data.</text>
</comment>
<keyword evidence="2" id="KW-0418">Kinase</keyword>
<dbReference type="PANTHER" id="PTHR46969">
    <property type="entry name" value="BIFUNCTIONAL PROTEIN HLDE"/>
    <property type="match status" value="1"/>
</dbReference>
<keyword evidence="3" id="KW-1185">Reference proteome</keyword>
<protein>
    <submittedName>
        <fullName evidence="2">PfkB family carbohydrate kinase</fullName>
    </submittedName>
</protein>
<dbReference type="Gene3D" id="3.40.1190.20">
    <property type="match status" value="1"/>
</dbReference>
<proteinExistence type="predicted"/>
<dbReference type="InterPro" id="IPR011611">
    <property type="entry name" value="PfkB_dom"/>
</dbReference>
<dbReference type="RefSeq" id="WP_277860123.1">
    <property type="nucleotide sequence ID" value="NZ_JARRAG010000001.1"/>
</dbReference>
<accession>A0ABT6F8S0</accession>
<feature type="domain" description="Carbohydrate kinase PfkB" evidence="1">
    <location>
        <begin position="30"/>
        <end position="326"/>
    </location>
</feature>
<dbReference type="PANTHER" id="PTHR46969:SF1">
    <property type="entry name" value="BIFUNCTIONAL PROTEIN HLDE"/>
    <property type="match status" value="1"/>
</dbReference>
<keyword evidence="2" id="KW-0808">Transferase</keyword>
<name>A0ABT6F8S0_9BACT</name>
<organism evidence="2 3">
    <name type="scientific">Paludisphaera mucosa</name>
    <dbReference type="NCBI Taxonomy" id="3030827"/>
    <lineage>
        <taxon>Bacteria</taxon>
        <taxon>Pseudomonadati</taxon>
        <taxon>Planctomycetota</taxon>
        <taxon>Planctomycetia</taxon>
        <taxon>Isosphaerales</taxon>
        <taxon>Isosphaeraceae</taxon>
        <taxon>Paludisphaera</taxon>
    </lineage>
</organism>
<gene>
    <name evidence="2" type="ORF">PZE19_08335</name>
</gene>
<dbReference type="EMBL" id="JARRAG010000001">
    <property type="protein sequence ID" value="MDG3003775.1"/>
    <property type="molecule type" value="Genomic_DNA"/>
</dbReference>